<organism evidence="2 3">
    <name type="scientific">Pseudonocardia eucalypti</name>
    <dbReference type="NCBI Taxonomy" id="648755"/>
    <lineage>
        <taxon>Bacteria</taxon>
        <taxon>Bacillati</taxon>
        <taxon>Actinomycetota</taxon>
        <taxon>Actinomycetes</taxon>
        <taxon>Pseudonocardiales</taxon>
        <taxon>Pseudonocardiaceae</taxon>
        <taxon>Pseudonocardia</taxon>
    </lineage>
</organism>
<evidence type="ECO:0000313" key="3">
    <source>
        <dbReference type="Proteomes" id="UP001428817"/>
    </source>
</evidence>
<proteinExistence type="predicted"/>
<evidence type="ECO:0000256" key="1">
    <source>
        <dbReference type="SAM" id="Phobius"/>
    </source>
</evidence>
<name>A0ABP9Q2D5_9PSEU</name>
<keyword evidence="3" id="KW-1185">Reference proteome</keyword>
<reference evidence="3" key="1">
    <citation type="journal article" date="2019" name="Int. J. Syst. Evol. Microbiol.">
        <title>The Global Catalogue of Microorganisms (GCM) 10K type strain sequencing project: providing services to taxonomists for standard genome sequencing and annotation.</title>
        <authorList>
            <consortium name="The Broad Institute Genomics Platform"/>
            <consortium name="The Broad Institute Genome Sequencing Center for Infectious Disease"/>
            <person name="Wu L."/>
            <person name="Ma J."/>
        </authorList>
    </citation>
    <scope>NUCLEOTIDE SEQUENCE [LARGE SCALE GENOMIC DNA]</scope>
    <source>
        <strain evidence="3">JCM 18303</strain>
    </source>
</reference>
<keyword evidence="1" id="KW-0472">Membrane</keyword>
<protein>
    <recommendedName>
        <fullName evidence="4">Integral membrane protein</fullName>
    </recommendedName>
</protein>
<evidence type="ECO:0008006" key="4">
    <source>
        <dbReference type="Google" id="ProtNLM"/>
    </source>
</evidence>
<dbReference type="Proteomes" id="UP001428817">
    <property type="component" value="Unassembled WGS sequence"/>
</dbReference>
<comment type="caution">
    <text evidence="2">The sequence shown here is derived from an EMBL/GenBank/DDBJ whole genome shotgun (WGS) entry which is preliminary data.</text>
</comment>
<dbReference type="EMBL" id="BAABJP010000010">
    <property type="protein sequence ID" value="GAA5156017.1"/>
    <property type="molecule type" value="Genomic_DNA"/>
</dbReference>
<keyword evidence="1" id="KW-1133">Transmembrane helix</keyword>
<feature type="transmembrane region" description="Helical" evidence="1">
    <location>
        <begin position="93"/>
        <end position="113"/>
    </location>
</feature>
<dbReference type="RefSeq" id="WP_185064107.1">
    <property type="nucleotide sequence ID" value="NZ_BAABJP010000010.1"/>
</dbReference>
<accession>A0ABP9Q2D5</accession>
<evidence type="ECO:0000313" key="2">
    <source>
        <dbReference type="EMBL" id="GAA5156017.1"/>
    </source>
</evidence>
<feature type="transmembrane region" description="Helical" evidence="1">
    <location>
        <begin position="69"/>
        <end position="87"/>
    </location>
</feature>
<sequence>MIHSLAVAIVVLTGALALFGVAGTVMGRAPGRVDVLAVGAVEALLVLQAVLGAARVFGGVRLAETQTFMIYLLVSVAVLPLGLQFARAEPTRWGGTVIAVASVATGVAVLRLLSLWGQTVG</sequence>
<gene>
    <name evidence="2" type="ORF">GCM10023321_30810</name>
</gene>
<keyword evidence="1" id="KW-0812">Transmembrane</keyword>
<feature type="transmembrane region" description="Helical" evidence="1">
    <location>
        <begin position="37"/>
        <end position="57"/>
    </location>
</feature>